<feature type="compositionally biased region" description="Gly residues" evidence="1">
    <location>
        <begin position="562"/>
        <end position="572"/>
    </location>
</feature>
<evidence type="ECO:0000313" key="4">
    <source>
        <dbReference type="EMBL" id="GAA2317811.1"/>
    </source>
</evidence>
<evidence type="ECO:0000313" key="5">
    <source>
        <dbReference type="Proteomes" id="UP001501584"/>
    </source>
</evidence>
<dbReference type="EMBL" id="BAAASX010000001">
    <property type="protein sequence ID" value="GAA2317811.1"/>
    <property type="molecule type" value="Genomic_DNA"/>
</dbReference>
<evidence type="ECO:0000256" key="1">
    <source>
        <dbReference type="SAM" id="MobiDB-lite"/>
    </source>
</evidence>
<keyword evidence="2" id="KW-0472">Membrane</keyword>
<sequence>MFWNTCVMRERRVGRRALPARIVAGAAGAAVLVTAAPPVYAQEEGGGEVVCEIHDSRVAAATGVVPASDGDGWWVLPDAEGQTDGMLTIRRVGSDCNVRDTESGSLAVEWLPKDPQDIAIEPDKGFLWVADIGDTGDRESVSLTQVALDDATDFVMTRYVYPDGMKDAEAYFLLPDRSPVFIPSTEGTAELYKSDGPGQEEDTPLELAGTVTLPDGAGAVTGAALNADASKVVLRTGDSAYEWDVADGDPIASMTSGEPRVTPLDDGGNDIAYDSEGNFITIAQTGDDAAPAAIYSFTPAAASAEEPAASDEAAGGGSAEAEGPSLVDRILDLGFGTIVKILAAIAILGMATMVFGIIIIRKYRKQTQEDGDGDDDGTELGFAREEPVFGKAAAFDDDPVDLGLDAGQPDPDLSQVARGGGGVYGGAADRPEPSGNVYGASPARPESTGSVYGGARQEPSGNVYGARPATPPAGQGAVYGGAREEPQYGAFERGGQGSVYDNAGPGQNFGAGSEPSGNVYGARPAAPPAGQGNTYGAPQGSVYGAGNDERTPEPQDDFWGPPEGGATYGRGR</sequence>
<proteinExistence type="predicted"/>
<dbReference type="SUPFAM" id="SSF82171">
    <property type="entry name" value="DPP6 N-terminal domain-like"/>
    <property type="match status" value="1"/>
</dbReference>
<feature type="chain" id="PRO_5047278184" evidence="3">
    <location>
        <begin position="42"/>
        <end position="572"/>
    </location>
</feature>
<evidence type="ECO:0000256" key="2">
    <source>
        <dbReference type="SAM" id="Phobius"/>
    </source>
</evidence>
<name>A0ABN3F7R8_9ACTN</name>
<feature type="transmembrane region" description="Helical" evidence="2">
    <location>
        <begin position="341"/>
        <end position="360"/>
    </location>
</feature>
<organism evidence="4 5">
    <name type="scientific">Glycomyces rutgersensis</name>
    <dbReference type="NCBI Taxonomy" id="58115"/>
    <lineage>
        <taxon>Bacteria</taxon>
        <taxon>Bacillati</taxon>
        <taxon>Actinomycetota</taxon>
        <taxon>Actinomycetes</taxon>
        <taxon>Glycomycetales</taxon>
        <taxon>Glycomycetaceae</taxon>
        <taxon>Glycomyces</taxon>
    </lineage>
</organism>
<feature type="region of interest" description="Disordered" evidence="1">
    <location>
        <begin position="400"/>
        <end position="572"/>
    </location>
</feature>
<evidence type="ECO:0000256" key="3">
    <source>
        <dbReference type="SAM" id="SignalP"/>
    </source>
</evidence>
<keyword evidence="2" id="KW-1133">Transmembrane helix</keyword>
<accession>A0ABN3F7R8</accession>
<keyword evidence="2" id="KW-0812">Transmembrane</keyword>
<reference evidence="4 5" key="1">
    <citation type="journal article" date="2019" name="Int. J. Syst. Evol. Microbiol.">
        <title>The Global Catalogue of Microorganisms (GCM) 10K type strain sequencing project: providing services to taxonomists for standard genome sequencing and annotation.</title>
        <authorList>
            <consortium name="The Broad Institute Genomics Platform"/>
            <consortium name="The Broad Institute Genome Sequencing Center for Infectious Disease"/>
            <person name="Wu L."/>
            <person name="Ma J."/>
        </authorList>
    </citation>
    <scope>NUCLEOTIDE SEQUENCE [LARGE SCALE GENOMIC DNA]</scope>
    <source>
        <strain evidence="4 5">JCM 6238</strain>
    </source>
</reference>
<dbReference type="Proteomes" id="UP001501584">
    <property type="component" value="Unassembled WGS sequence"/>
</dbReference>
<feature type="signal peptide" evidence="3">
    <location>
        <begin position="1"/>
        <end position="41"/>
    </location>
</feature>
<protein>
    <submittedName>
        <fullName evidence="4">Uncharacterized protein</fullName>
    </submittedName>
</protein>
<keyword evidence="5" id="KW-1185">Reference proteome</keyword>
<gene>
    <name evidence="4" type="ORF">GCM10010403_03420</name>
</gene>
<comment type="caution">
    <text evidence="4">The sequence shown here is derived from an EMBL/GenBank/DDBJ whole genome shotgun (WGS) entry which is preliminary data.</text>
</comment>
<keyword evidence="3" id="KW-0732">Signal</keyword>